<organism evidence="3 4">
    <name type="scientific">Candidatus Blackburnbacteria bacterium RIFCSPHIGHO2_02_FULL_44_20</name>
    <dbReference type="NCBI Taxonomy" id="1797516"/>
    <lineage>
        <taxon>Bacteria</taxon>
        <taxon>Candidatus Blackburniibacteriota</taxon>
    </lineage>
</organism>
<dbReference type="PANTHER" id="PTHR35601">
    <property type="entry name" value="TOXIN RELE"/>
    <property type="match status" value="1"/>
</dbReference>
<comment type="similarity">
    <text evidence="1">Belongs to the RelE toxin family.</text>
</comment>
<name>A0A1G1VAA9_9BACT</name>
<accession>A0A1G1VAA9</accession>
<dbReference type="SUPFAM" id="SSF143011">
    <property type="entry name" value="RelE-like"/>
    <property type="match status" value="1"/>
</dbReference>
<gene>
    <name evidence="3" type="ORF">A3D26_01245</name>
</gene>
<dbReference type="PANTHER" id="PTHR35601:SF1">
    <property type="entry name" value="TOXIN RELE"/>
    <property type="match status" value="1"/>
</dbReference>
<reference evidence="3 4" key="1">
    <citation type="journal article" date="2016" name="Nat. Commun.">
        <title>Thousands of microbial genomes shed light on interconnected biogeochemical processes in an aquifer system.</title>
        <authorList>
            <person name="Anantharaman K."/>
            <person name="Brown C.T."/>
            <person name="Hug L.A."/>
            <person name="Sharon I."/>
            <person name="Castelle C.J."/>
            <person name="Probst A.J."/>
            <person name="Thomas B.C."/>
            <person name="Singh A."/>
            <person name="Wilkins M.J."/>
            <person name="Karaoz U."/>
            <person name="Brodie E.L."/>
            <person name="Williams K.H."/>
            <person name="Hubbard S.S."/>
            <person name="Banfield J.F."/>
        </authorList>
    </citation>
    <scope>NUCLEOTIDE SEQUENCE [LARGE SCALE GENOMIC DNA]</scope>
</reference>
<evidence type="ECO:0000313" key="3">
    <source>
        <dbReference type="EMBL" id="OGY12191.1"/>
    </source>
</evidence>
<evidence type="ECO:0000313" key="4">
    <source>
        <dbReference type="Proteomes" id="UP000178319"/>
    </source>
</evidence>
<dbReference type="InterPro" id="IPR035093">
    <property type="entry name" value="RelE/ParE_toxin_dom_sf"/>
</dbReference>
<dbReference type="Gene3D" id="3.30.2310.20">
    <property type="entry name" value="RelE-like"/>
    <property type="match status" value="1"/>
</dbReference>
<dbReference type="STRING" id="1797516.A3D26_01245"/>
<dbReference type="AlphaFoldDB" id="A0A1G1VAA9"/>
<evidence type="ECO:0000256" key="1">
    <source>
        <dbReference type="ARBA" id="ARBA00006226"/>
    </source>
</evidence>
<dbReference type="Pfam" id="PF05016">
    <property type="entry name" value="ParE_toxin"/>
    <property type="match status" value="1"/>
</dbReference>
<keyword evidence="2" id="KW-1277">Toxin-antitoxin system</keyword>
<dbReference type="InterPro" id="IPR007712">
    <property type="entry name" value="RelE/ParE_toxin"/>
</dbReference>
<evidence type="ECO:0008006" key="5">
    <source>
        <dbReference type="Google" id="ProtNLM"/>
    </source>
</evidence>
<comment type="caution">
    <text evidence="3">The sequence shown here is derived from an EMBL/GenBank/DDBJ whole genome shotgun (WGS) entry which is preliminary data.</text>
</comment>
<dbReference type="Proteomes" id="UP000178319">
    <property type="component" value="Unassembled WGS sequence"/>
</dbReference>
<sequence>MYKLLISPKFANSFEKLPPRIQDAVRRALQEIKEVPYQGKPLIRELTGRRSWRVGVYRIIYRIKKKDKVVLVIAIDHRSRIYN</sequence>
<dbReference type="EMBL" id="MHBZ01000005">
    <property type="protein sequence ID" value="OGY12191.1"/>
    <property type="molecule type" value="Genomic_DNA"/>
</dbReference>
<proteinExistence type="inferred from homology"/>
<evidence type="ECO:0000256" key="2">
    <source>
        <dbReference type="ARBA" id="ARBA00022649"/>
    </source>
</evidence>
<protein>
    <recommendedName>
        <fullName evidence="5">Type II toxin-antitoxin system RelE/ParE family toxin</fullName>
    </recommendedName>
</protein>